<proteinExistence type="inferred from homology"/>
<name>A0ABV4HNM9_9GAMM</name>
<dbReference type="SUPFAM" id="SSF54506">
    <property type="entry name" value="Diaminopimelate epimerase-like"/>
    <property type="match status" value="1"/>
</dbReference>
<dbReference type="EMBL" id="JBFWIC010000006">
    <property type="protein sequence ID" value="MEZ0474203.1"/>
    <property type="molecule type" value="Genomic_DNA"/>
</dbReference>
<keyword evidence="2 3" id="KW-0413">Isomerase</keyword>
<dbReference type="Pfam" id="PF02567">
    <property type="entry name" value="PhzC-PhzF"/>
    <property type="match status" value="1"/>
</dbReference>
<accession>A0ABV4HNM9</accession>
<comment type="caution">
    <text evidence="3">The sequence shown here is derived from an EMBL/GenBank/DDBJ whole genome shotgun (WGS) entry which is preliminary data.</text>
</comment>
<evidence type="ECO:0000256" key="2">
    <source>
        <dbReference type="ARBA" id="ARBA00023235"/>
    </source>
</evidence>
<dbReference type="PANTHER" id="PTHR13774">
    <property type="entry name" value="PHENAZINE BIOSYNTHESIS PROTEIN"/>
    <property type="match status" value="1"/>
</dbReference>
<dbReference type="Gene3D" id="3.10.310.10">
    <property type="entry name" value="Diaminopimelate Epimerase, Chain A, domain 1"/>
    <property type="match status" value="2"/>
</dbReference>
<evidence type="ECO:0000313" key="3">
    <source>
        <dbReference type="EMBL" id="MEZ0474203.1"/>
    </source>
</evidence>
<reference evidence="3 4" key="1">
    <citation type="submission" date="2024-07" db="EMBL/GenBank/DDBJ databases">
        <title>Luteimonas salilacus sp. nov., isolated from the shore soil of Salt Lake in Tibet of China.</title>
        <authorList>
            <person name="Zhang X."/>
            <person name="Li A."/>
        </authorList>
    </citation>
    <scope>NUCLEOTIDE SEQUENCE [LARGE SCALE GENOMIC DNA]</scope>
    <source>
        <strain evidence="3 4">B3-2-R+30</strain>
    </source>
</reference>
<evidence type="ECO:0000313" key="4">
    <source>
        <dbReference type="Proteomes" id="UP001566331"/>
    </source>
</evidence>
<sequence length="308" mass="32455">MAVDNMDDPKIYRIDAFTTEPGQGNRAGVVTDASGLDEAGMQAIAHALGHSETAFVLPPPGDDHDLYLRFFTPSHEVPVCGHATVAAHYALALEGAPPGIRRQLTGAGVQIVETLRDGDDTVVRIAQSPPEFAPPLAPDLVRQVLAALGVETGDLDFRCPLQVVSTGHGKLMIGLERHARLRALQPDLARLAALSPQVGSNGYFVFTLDTADDDDAGSHGRMFAPAIGIDEDPVTGNANGPLGAYLVRYGLLAARDGEARFRARQRAGDGRHGHVDVTVRVDGGAPVAVTIEGRAVLGQRYAPIGTLS</sequence>
<gene>
    <name evidence="3" type="ORF">AB6713_06170</name>
</gene>
<evidence type="ECO:0000256" key="1">
    <source>
        <dbReference type="ARBA" id="ARBA00008270"/>
    </source>
</evidence>
<dbReference type="InterPro" id="IPR003719">
    <property type="entry name" value="Phenazine_PhzF-like"/>
</dbReference>
<dbReference type="NCBIfam" id="TIGR00654">
    <property type="entry name" value="PhzF_family"/>
    <property type="match status" value="1"/>
</dbReference>
<dbReference type="RefSeq" id="WP_370562015.1">
    <property type="nucleotide sequence ID" value="NZ_JBFWIB010000001.1"/>
</dbReference>
<dbReference type="PANTHER" id="PTHR13774:SF39">
    <property type="entry name" value="BIOSYNTHESIS PROTEIN, PUTATIVE-RELATED"/>
    <property type="match status" value="1"/>
</dbReference>
<comment type="similarity">
    <text evidence="1">Belongs to the PhzF family.</text>
</comment>
<dbReference type="PIRSF" id="PIRSF016184">
    <property type="entry name" value="PhzC_PhzF"/>
    <property type="match status" value="1"/>
</dbReference>
<protein>
    <submittedName>
        <fullName evidence="3">PhzF family phenazine biosynthesis isomerase</fullName>
    </submittedName>
</protein>
<keyword evidence="4" id="KW-1185">Reference proteome</keyword>
<dbReference type="Proteomes" id="UP001566331">
    <property type="component" value="Unassembled WGS sequence"/>
</dbReference>
<dbReference type="GO" id="GO:0016853">
    <property type="term" value="F:isomerase activity"/>
    <property type="evidence" value="ECO:0007669"/>
    <property type="project" value="UniProtKB-KW"/>
</dbReference>
<organism evidence="3 4">
    <name type="scientific">Luteimonas salinilitoris</name>
    <dbReference type="NCBI Taxonomy" id="3237697"/>
    <lineage>
        <taxon>Bacteria</taxon>
        <taxon>Pseudomonadati</taxon>
        <taxon>Pseudomonadota</taxon>
        <taxon>Gammaproteobacteria</taxon>
        <taxon>Lysobacterales</taxon>
        <taxon>Lysobacteraceae</taxon>
        <taxon>Luteimonas</taxon>
    </lineage>
</organism>